<gene>
    <name evidence="1" type="ORF">AVEN_109917_1</name>
</gene>
<dbReference type="EMBL" id="BGPR01001535">
    <property type="protein sequence ID" value="GBM56227.1"/>
    <property type="molecule type" value="Genomic_DNA"/>
</dbReference>
<reference evidence="1 2" key="1">
    <citation type="journal article" date="2019" name="Sci. Rep.">
        <title>Orb-weaving spider Araneus ventricosus genome elucidates the spidroin gene catalogue.</title>
        <authorList>
            <person name="Kono N."/>
            <person name="Nakamura H."/>
            <person name="Ohtoshi R."/>
            <person name="Moran D.A.P."/>
            <person name="Shinohara A."/>
            <person name="Yoshida Y."/>
            <person name="Fujiwara M."/>
            <person name="Mori M."/>
            <person name="Tomita M."/>
            <person name="Arakawa K."/>
        </authorList>
    </citation>
    <scope>NUCLEOTIDE SEQUENCE [LARGE SCALE GENOMIC DNA]</scope>
</reference>
<dbReference type="Proteomes" id="UP000499080">
    <property type="component" value="Unassembled WGS sequence"/>
</dbReference>
<protein>
    <submittedName>
        <fullName evidence="1">Uncharacterized protein</fullName>
    </submittedName>
</protein>
<sequence length="193" mass="22592">MAKFIIFWDLFDLVPLANFGYILIELKRTIYKEKHHAMKAKKDDVLIKQNVFIQTERKEFGDKTTQTMDTKTDAATQTAQKKFDGRSSQTVEVKFDIYAQVQRSQFNSKCTQTVKEMKHDKHVQTYVQTTDNKETQTSPPLCLDKEVQVEIINSSKVCLPLKKQKPKPTIPATKEFLKYHKNKHDHQRKKTEV</sequence>
<organism evidence="1 2">
    <name type="scientific">Araneus ventricosus</name>
    <name type="common">Orbweaver spider</name>
    <name type="synonym">Epeira ventricosa</name>
    <dbReference type="NCBI Taxonomy" id="182803"/>
    <lineage>
        <taxon>Eukaryota</taxon>
        <taxon>Metazoa</taxon>
        <taxon>Ecdysozoa</taxon>
        <taxon>Arthropoda</taxon>
        <taxon>Chelicerata</taxon>
        <taxon>Arachnida</taxon>
        <taxon>Araneae</taxon>
        <taxon>Araneomorphae</taxon>
        <taxon>Entelegynae</taxon>
        <taxon>Araneoidea</taxon>
        <taxon>Araneidae</taxon>
        <taxon>Araneus</taxon>
    </lineage>
</organism>
<comment type="caution">
    <text evidence="1">The sequence shown here is derived from an EMBL/GenBank/DDBJ whole genome shotgun (WGS) entry which is preliminary data.</text>
</comment>
<keyword evidence="2" id="KW-1185">Reference proteome</keyword>
<dbReference type="AlphaFoldDB" id="A0A4Y2GSV9"/>
<evidence type="ECO:0000313" key="2">
    <source>
        <dbReference type="Proteomes" id="UP000499080"/>
    </source>
</evidence>
<name>A0A4Y2GSV9_ARAVE</name>
<proteinExistence type="predicted"/>
<accession>A0A4Y2GSV9</accession>
<evidence type="ECO:0000313" key="1">
    <source>
        <dbReference type="EMBL" id="GBM56227.1"/>
    </source>
</evidence>